<sequence length="134" mass="13895">MKLSVLLAPLMLGACVAGDGLRVYSGPDDVIATGVDKGRDTGALTHGRAAIAYDPDGCQNWIIDDGVEGYSSPRFDPASGLPVCNDKFPPGTVIRDYQSGTQGLKDFVPGPGRKVVVVKQCPAGTTSVNGICTK</sequence>
<organism evidence="1 2">
    <name type="scientific">Pseudogemmobacter lacusdianii</name>
    <dbReference type="NCBI Taxonomy" id="3069608"/>
    <lineage>
        <taxon>Bacteria</taxon>
        <taxon>Pseudomonadati</taxon>
        <taxon>Pseudomonadota</taxon>
        <taxon>Alphaproteobacteria</taxon>
        <taxon>Rhodobacterales</taxon>
        <taxon>Paracoccaceae</taxon>
        <taxon>Pseudogemmobacter</taxon>
    </lineage>
</organism>
<keyword evidence="2" id="KW-1185">Reference proteome</keyword>
<evidence type="ECO:0000313" key="2">
    <source>
        <dbReference type="Proteomes" id="UP001239680"/>
    </source>
</evidence>
<dbReference type="EMBL" id="JAVDBT010000005">
    <property type="protein sequence ID" value="MDQ2066064.1"/>
    <property type="molecule type" value="Genomic_DNA"/>
</dbReference>
<gene>
    <name evidence="1" type="ORF">Q9295_06755</name>
</gene>
<evidence type="ECO:0000313" key="1">
    <source>
        <dbReference type="EMBL" id="MDQ2066064.1"/>
    </source>
</evidence>
<reference evidence="1 2" key="1">
    <citation type="submission" date="2023-08" db="EMBL/GenBank/DDBJ databases">
        <title>Characterization of two Paracoccaceae strains isolated from Phycosphere and proposal of Xinfangfangia lacusdiani sp. nov.</title>
        <authorList>
            <person name="Deng Y."/>
            <person name="Zhang Y.Q."/>
        </authorList>
    </citation>
    <scope>NUCLEOTIDE SEQUENCE [LARGE SCALE GENOMIC DNA]</scope>
    <source>
        <strain evidence="1 2">CPCC 101601</strain>
    </source>
</reference>
<proteinExistence type="predicted"/>
<protein>
    <recommendedName>
        <fullName evidence="3">Lipoprotein</fullName>
    </recommendedName>
</protein>
<accession>A0ABU0VWD6</accession>
<comment type="caution">
    <text evidence="1">The sequence shown here is derived from an EMBL/GenBank/DDBJ whole genome shotgun (WGS) entry which is preliminary data.</text>
</comment>
<dbReference type="RefSeq" id="WP_306679762.1">
    <property type="nucleotide sequence ID" value="NZ_JAVDBT010000005.1"/>
</dbReference>
<name>A0ABU0VWD6_9RHOB</name>
<dbReference type="PROSITE" id="PS51257">
    <property type="entry name" value="PROKAR_LIPOPROTEIN"/>
    <property type="match status" value="1"/>
</dbReference>
<dbReference type="Proteomes" id="UP001239680">
    <property type="component" value="Unassembled WGS sequence"/>
</dbReference>
<evidence type="ECO:0008006" key="3">
    <source>
        <dbReference type="Google" id="ProtNLM"/>
    </source>
</evidence>